<keyword evidence="1" id="KW-0472">Membrane</keyword>
<keyword evidence="3" id="KW-1185">Reference proteome</keyword>
<dbReference type="OrthoDB" id="410995at2759"/>
<dbReference type="Proteomes" id="UP000654075">
    <property type="component" value="Unassembled WGS sequence"/>
</dbReference>
<keyword evidence="1" id="KW-0812">Transmembrane</keyword>
<dbReference type="EMBL" id="CAJNNV010031749">
    <property type="protein sequence ID" value="CAE8637698.1"/>
    <property type="molecule type" value="Genomic_DNA"/>
</dbReference>
<dbReference type="Gene3D" id="2.130.10.30">
    <property type="entry name" value="Regulator of chromosome condensation 1/beta-lactamase-inhibitor protein II"/>
    <property type="match status" value="2"/>
</dbReference>
<dbReference type="PANTHER" id="PTHR31563:SF10">
    <property type="entry name" value="ION CHANNEL POLLUX-RELATED"/>
    <property type="match status" value="1"/>
</dbReference>
<accession>A0A813HJG4</accession>
<dbReference type="InterPro" id="IPR009091">
    <property type="entry name" value="RCC1/BLIP-II"/>
</dbReference>
<sequence>MPFHAMPMGSAPGGGVVHISHTFGAFAAILVDGSVVTWGDSQSGADSSAVAALLTEGVVQVVATDGAFAAMKANGSVVTWGSGGRGGDSSAVAALLTEGVVQVCGNCGTFVARLSNGSIVTWGDSWGRAVQAVPEVTDAIHICSTSIHAWCAFLLNGSVVTWGSSHFGGDSSAVAQHLTEGVVQVCGTNTACAALMIDGSVVTWGDDAAGGDSSGVALLLRDIISVTGSGGAFAAIRQNGCVLTWGDDAEGGDSSEVAALLTEGVVHICGIEQAFAAIKDIVAHAPTNSTRASRREFIRFIARMAFWNDFGALGHRSRNRICLLVLIFGCAFFWSLTGGNERCDSSFNGSFWASYTYLVDIGTQTGLRPDESYEVRFVAVVISLLGFVYSLTLLGMVVDGIRDILNIMKQHYSMIHVNNHCLILGWGEKTLFLIHELLAEQKNSVLPPRSCLRCGRRQKRTIVILSELSEYAMSEKVMNHFRFWAVDVSHVNIRYATGNPTNRTDLRKVSASLADDILVMCLGQGGKVSDQEAIQTLLALGALPGGVSGDVWVEMHDKNVSSVVSTLLPAADGIIARHSVTRMALLRSLVPSVGFAYMELASFRRGSQICVVDAPKELIGCRFIDACYQFQNAILLGVTDANNRMLKEDSASPGFMPGADYLLKEGNQLVMISSNIMSASKLRRATDKPPLQKRSPLERTYKAPRLLRDDGQLWLGPAAEKKMIVLMIGCPDDFPEMLKIIDLFLASGSEVHILSDQTLAWRESCLNQHGNPPFERLLVRHYVGSTTNKSELSRLPLGTASCALILAERLSDDEEPISSDSRSLTT</sequence>
<evidence type="ECO:0000313" key="3">
    <source>
        <dbReference type="Proteomes" id="UP000654075"/>
    </source>
</evidence>
<dbReference type="SUPFAM" id="SSF50985">
    <property type="entry name" value="RCC1/BLIP-II"/>
    <property type="match status" value="1"/>
</dbReference>
<feature type="transmembrane region" description="Helical" evidence="1">
    <location>
        <begin position="321"/>
        <end position="337"/>
    </location>
</feature>
<reference evidence="2" key="1">
    <citation type="submission" date="2021-02" db="EMBL/GenBank/DDBJ databases">
        <authorList>
            <person name="Dougan E. K."/>
            <person name="Rhodes N."/>
            <person name="Thang M."/>
            <person name="Chan C."/>
        </authorList>
    </citation>
    <scope>NUCLEOTIDE SEQUENCE</scope>
</reference>
<keyword evidence="1" id="KW-1133">Transmembrane helix</keyword>
<feature type="transmembrane region" description="Helical" evidence="1">
    <location>
        <begin position="377"/>
        <end position="398"/>
    </location>
</feature>
<dbReference type="AlphaFoldDB" id="A0A813HJG4"/>
<comment type="caution">
    <text evidence="2">The sequence shown here is derived from an EMBL/GenBank/DDBJ whole genome shotgun (WGS) entry which is preliminary data.</text>
</comment>
<organism evidence="2 3">
    <name type="scientific">Polarella glacialis</name>
    <name type="common">Dinoflagellate</name>
    <dbReference type="NCBI Taxonomy" id="89957"/>
    <lineage>
        <taxon>Eukaryota</taxon>
        <taxon>Sar</taxon>
        <taxon>Alveolata</taxon>
        <taxon>Dinophyceae</taxon>
        <taxon>Suessiales</taxon>
        <taxon>Suessiaceae</taxon>
        <taxon>Polarella</taxon>
    </lineage>
</organism>
<protein>
    <submittedName>
        <fullName evidence="2">Uncharacterized protein</fullName>
    </submittedName>
</protein>
<name>A0A813HJG4_POLGL</name>
<evidence type="ECO:0000256" key="1">
    <source>
        <dbReference type="SAM" id="Phobius"/>
    </source>
</evidence>
<proteinExistence type="predicted"/>
<gene>
    <name evidence="2" type="ORF">PGLA1383_LOCUS53027</name>
</gene>
<dbReference type="Gene3D" id="3.40.50.720">
    <property type="entry name" value="NAD(P)-binding Rossmann-like Domain"/>
    <property type="match status" value="1"/>
</dbReference>
<dbReference type="InterPro" id="IPR044849">
    <property type="entry name" value="CASTOR/POLLUX/SYM8-like"/>
</dbReference>
<feature type="non-terminal residue" evidence="2">
    <location>
        <position position="826"/>
    </location>
</feature>
<dbReference type="GO" id="GO:0006811">
    <property type="term" value="P:monoatomic ion transport"/>
    <property type="evidence" value="ECO:0007669"/>
    <property type="project" value="InterPro"/>
</dbReference>
<dbReference type="PANTHER" id="PTHR31563">
    <property type="entry name" value="ION CHANNEL POLLUX-RELATED"/>
    <property type="match status" value="1"/>
</dbReference>
<evidence type="ECO:0000313" key="2">
    <source>
        <dbReference type="EMBL" id="CAE8637698.1"/>
    </source>
</evidence>